<dbReference type="InterPro" id="IPR010557">
    <property type="entry name" value="DUF1133"/>
</dbReference>
<organism evidence="1 2">
    <name type="scientific">Escherichia coli</name>
    <dbReference type="NCBI Taxonomy" id="562"/>
    <lineage>
        <taxon>Bacteria</taxon>
        <taxon>Pseudomonadati</taxon>
        <taxon>Pseudomonadota</taxon>
        <taxon>Gammaproteobacteria</taxon>
        <taxon>Enterobacterales</taxon>
        <taxon>Enterobacteriaceae</taxon>
        <taxon>Escherichia</taxon>
    </lineage>
</organism>
<dbReference type="Pfam" id="PF06576">
    <property type="entry name" value="DUF1133"/>
    <property type="match status" value="1"/>
</dbReference>
<dbReference type="Proteomes" id="UP000250991">
    <property type="component" value="Unassembled WGS sequence"/>
</dbReference>
<name>A0A2X3LZE0_ECOLX</name>
<reference evidence="1 2" key="1">
    <citation type="submission" date="2018-06" db="EMBL/GenBank/DDBJ databases">
        <authorList>
            <consortium name="Pathogen Informatics"/>
            <person name="Doyle S."/>
        </authorList>
    </citation>
    <scope>NUCLEOTIDE SEQUENCE [LARGE SCALE GENOMIC DNA]</scope>
    <source>
        <strain evidence="1 2">NCTC8009</strain>
    </source>
</reference>
<evidence type="ECO:0000313" key="2">
    <source>
        <dbReference type="Proteomes" id="UP000250991"/>
    </source>
</evidence>
<dbReference type="EMBL" id="UARW01000010">
    <property type="protein sequence ID" value="SQD05020.1"/>
    <property type="molecule type" value="Genomic_DNA"/>
</dbReference>
<dbReference type="AlphaFoldDB" id="A0A2X3LZE0"/>
<proteinExistence type="predicted"/>
<evidence type="ECO:0000313" key="1">
    <source>
        <dbReference type="EMBL" id="SQD05020.1"/>
    </source>
</evidence>
<protein>
    <submittedName>
        <fullName evidence="1">Late gene regulator</fullName>
    </submittedName>
</protein>
<accession>A0A2X3LZE0</accession>
<sequence length="50" mass="5939">MSKRKMAELLNEVHPEWCFSTCEKRIANWLAVAEYALYIPMRESFAQKMS</sequence>
<gene>
    <name evidence="1" type="ORF">NCTC8009_05569</name>
</gene>